<dbReference type="EMBL" id="JACMHY010000018">
    <property type="protein sequence ID" value="MBC2869397.1"/>
    <property type="molecule type" value="Genomic_DNA"/>
</dbReference>
<keyword evidence="4" id="KW-0456">Lyase</keyword>
<dbReference type="AlphaFoldDB" id="A0A7X1I5Y4"/>
<feature type="domain" description="Aromatic amino acid beta-eliminating lyase/threonine aldolase" evidence="6">
    <location>
        <begin position="10"/>
        <end position="293"/>
    </location>
</feature>
<keyword evidence="3" id="KW-0663">Pyridoxal phosphate</keyword>
<dbReference type="OrthoDB" id="9774495at2"/>
<evidence type="ECO:0000256" key="5">
    <source>
        <dbReference type="SAM" id="MobiDB-lite"/>
    </source>
</evidence>
<reference evidence="8 9" key="1">
    <citation type="submission" date="2020-08" db="EMBL/GenBank/DDBJ databases">
        <title>Whole-Genome Sequence of French Clinical Streptomyces mexicanus Strain Q0842.</title>
        <authorList>
            <person name="Boxberger M."/>
            <person name="La Scola B."/>
        </authorList>
    </citation>
    <scope>NUCLEOTIDE SEQUENCE [LARGE SCALE GENOMIC DNA]</scope>
    <source>
        <strain evidence="8 9">Marseille-Q0842</strain>
    </source>
</reference>
<comment type="similarity">
    <text evidence="2">Belongs to the threonine aldolase family.</text>
</comment>
<dbReference type="Gene3D" id="3.40.640.10">
    <property type="entry name" value="Type I PLP-dependent aspartate aminotransferase-like (Major domain)"/>
    <property type="match status" value="1"/>
</dbReference>
<dbReference type="GO" id="GO:0006567">
    <property type="term" value="P:L-threonine catabolic process"/>
    <property type="evidence" value="ECO:0007669"/>
    <property type="project" value="TreeGrafter"/>
</dbReference>
<keyword evidence="8" id="KW-0808">Transferase</keyword>
<evidence type="ECO:0000259" key="6">
    <source>
        <dbReference type="Pfam" id="PF01212"/>
    </source>
</evidence>
<dbReference type="Gene3D" id="2.30.110.10">
    <property type="entry name" value="Electron Transport, Fmn-binding Protein, Chain A"/>
    <property type="match status" value="1"/>
</dbReference>
<keyword evidence="8" id="KW-0032">Aminotransferase</keyword>
<sequence length="523" mass="55055">MARTGPPHLDFRSDTRTLPDARMRRATAAAEVGDDVYGDDPTVVLLQERVADLLGTEAALFTPTGTMANLLAPLAAAGPPGSPAPRVIAGADTHMAFLESDGLRRFGGIELLLVRQRPDGLPDPDALAALLAARTDRPVVVCVENTAMMHSGNALDAEATYAVAALAHQHGAHLHLDGARLANAAVALAVPPAHLARPAHSVTFSVSKGLGAPAGALLCGTREYVARARALRGWLGGSLHQVGVLAAPALVALDRLPDLAADHETAAALAAGLATVPGVEVMRPPRPTNMVMARLAGLSAGECAERLAGHGVRVLPLPNGHVRFVTHRAHDMIGVRAAVRALAAVAATVSGPGRRPRTTPRGLAPGTDGGNMTTKPPARGLEERLRDTRARLENDVDLWVATAGASRGVHLIPLSYHWDGNAILVSTPRDSVTGRNLLADGRVRLGLGPTRDVVLIDGVAEPVDVTELGEELGDAFAARTGFDPRKLDEPYQYFRIRPRRVQAWRESNELAGRDLMRDGAWLG</sequence>
<evidence type="ECO:0000313" key="9">
    <source>
        <dbReference type="Proteomes" id="UP000517694"/>
    </source>
</evidence>
<feature type="compositionally biased region" description="Low complexity" evidence="5">
    <location>
        <begin position="350"/>
        <end position="366"/>
    </location>
</feature>
<dbReference type="NCBIfam" id="NF041359">
    <property type="entry name" value="GntG_guanitoxin"/>
    <property type="match status" value="1"/>
</dbReference>
<name>A0A7X1I5Y4_9ACTN</name>
<protein>
    <submittedName>
        <fullName evidence="8">Aminotransferase class V-fold PLP-dependent enzyme</fullName>
    </submittedName>
</protein>
<dbReference type="FunFam" id="3.40.640.10:FF:000030">
    <property type="entry name" value="Low-specificity L-threonine aldolase"/>
    <property type="match status" value="1"/>
</dbReference>
<dbReference type="Proteomes" id="UP000517694">
    <property type="component" value="Unassembled WGS sequence"/>
</dbReference>
<evidence type="ECO:0000256" key="4">
    <source>
        <dbReference type="ARBA" id="ARBA00023239"/>
    </source>
</evidence>
<dbReference type="Pfam" id="PF01212">
    <property type="entry name" value="Beta_elim_lyase"/>
    <property type="match status" value="1"/>
</dbReference>
<comment type="cofactor">
    <cofactor evidence="1">
        <name>pyridoxal 5'-phosphate</name>
        <dbReference type="ChEBI" id="CHEBI:597326"/>
    </cofactor>
</comment>
<dbReference type="SUPFAM" id="SSF50475">
    <property type="entry name" value="FMN-binding split barrel"/>
    <property type="match status" value="1"/>
</dbReference>
<dbReference type="Gene3D" id="3.90.1150.10">
    <property type="entry name" value="Aspartate Aminotransferase, domain 1"/>
    <property type="match status" value="1"/>
</dbReference>
<comment type="caution">
    <text evidence="8">The sequence shown here is derived from an EMBL/GenBank/DDBJ whole genome shotgun (WGS) entry which is preliminary data.</text>
</comment>
<dbReference type="GO" id="GO:0005829">
    <property type="term" value="C:cytosol"/>
    <property type="evidence" value="ECO:0007669"/>
    <property type="project" value="TreeGrafter"/>
</dbReference>
<dbReference type="GO" id="GO:0006545">
    <property type="term" value="P:glycine biosynthetic process"/>
    <property type="evidence" value="ECO:0007669"/>
    <property type="project" value="TreeGrafter"/>
</dbReference>
<feature type="region of interest" description="Disordered" evidence="5">
    <location>
        <begin position="350"/>
        <end position="380"/>
    </location>
</feature>
<dbReference type="GO" id="GO:0008732">
    <property type="term" value="F:L-allo-threonine aldolase activity"/>
    <property type="evidence" value="ECO:0007669"/>
    <property type="project" value="TreeGrafter"/>
</dbReference>
<dbReference type="SUPFAM" id="SSF53383">
    <property type="entry name" value="PLP-dependent transferases"/>
    <property type="match status" value="1"/>
</dbReference>
<evidence type="ECO:0000256" key="3">
    <source>
        <dbReference type="ARBA" id="ARBA00022898"/>
    </source>
</evidence>
<accession>A0A7X1I5Y4</accession>
<dbReference type="InterPro" id="IPR001597">
    <property type="entry name" value="ArAA_b-elim_lyase/Thr_aldolase"/>
</dbReference>
<dbReference type="InterPro" id="IPR015422">
    <property type="entry name" value="PyrdxlP-dep_Trfase_small"/>
</dbReference>
<evidence type="ECO:0000256" key="1">
    <source>
        <dbReference type="ARBA" id="ARBA00001933"/>
    </source>
</evidence>
<dbReference type="Pfam" id="PF01243">
    <property type="entry name" value="PNPOx_N"/>
    <property type="match status" value="1"/>
</dbReference>
<feature type="domain" description="Pyridoxamine 5'-phosphate oxidase N-terminal" evidence="7">
    <location>
        <begin position="398"/>
        <end position="504"/>
    </location>
</feature>
<dbReference type="InterPro" id="IPR023603">
    <property type="entry name" value="Low_specificity_L-TA-like"/>
</dbReference>
<dbReference type="GO" id="GO:0008483">
    <property type="term" value="F:transaminase activity"/>
    <property type="evidence" value="ECO:0007669"/>
    <property type="project" value="UniProtKB-KW"/>
</dbReference>
<dbReference type="InterPro" id="IPR015421">
    <property type="entry name" value="PyrdxlP-dep_Trfase_major"/>
</dbReference>
<dbReference type="InterPro" id="IPR011576">
    <property type="entry name" value="Pyridox_Oxase_N"/>
</dbReference>
<dbReference type="PANTHER" id="PTHR48097">
    <property type="entry name" value="L-THREONINE ALDOLASE-RELATED"/>
    <property type="match status" value="1"/>
</dbReference>
<evidence type="ECO:0000259" key="7">
    <source>
        <dbReference type="Pfam" id="PF01243"/>
    </source>
</evidence>
<dbReference type="InterPro" id="IPR012349">
    <property type="entry name" value="Split_barrel_FMN-bd"/>
</dbReference>
<keyword evidence="9" id="KW-1185">Reference proteome</keyword>
<evidence type="ECO:0000313" key="8">
    <source>
        <dbReference type="EMBL" id="MBC2869397.1"/>
    </source>
</evidence>
<proteinExistence type="inferred from homology"/>
<gene>
    <name evidence="8" type="ORF">H1R13_31865</name>
</gene>
<evidence type="ECO:0000256" key="2">
    <source>
        <dbReference type="ARBA" id="ARBA00006966"/>
    </source>
</evidence>
<dbReference type="PANTHER" id="PTHR48097:SF9">
    <property type="entry name" value="L-THREONINE ALDOLASE"/>
    <property type="match status" value="1"/>
</dbReference>
<organism evidence="8 9">
    <name type="scientific">Streptomyces mexicanus</name>
    <dbReference type="NCBI Taxonomy" id="178566"/>
    <lineage>
        <taxon>Bacteria</taxon>
        <taxon>Bacillati</taxon>
        <taxon>Actinomycetota</taxon>
        <taxon>Actinomycetes</taxon>
        <taxon>Kitasatosporales</taxon>
        <taxon>Streptomycetaceae</taxon>
        <taxon>Streptomyces</taxon>
    </lineage>
</organism>
<dbReference type="InterPro" id="IPR015424">
    <property type="entry name" value="PyrdxlP-dep_Trfase"/>
</dbReference>